<protein>
    <submittedName>
        <fullName evidence="2">Uncharacterized protein</fullName>
    </submittedName>
</protein>
<dbReference type="EMBL" id="BAAABV010000015">
    <property type="protein sequence ID" value="GAA0291263.1"/>
    <property type="molecule type" value="Genomic_DNA"/>
</dbReference>
<organism evidence="2 3">
    <name type="scientific">Streptomyces polychromogenes</name>
    <dbReference type="NCBI Taxonomy" id="67342"/>
    <lineage>
        <taxon>Bacteria</taxon>
        <taxon>Bacillati</taxon>
        <taxon>Actinomycetota</taxon>
        <taxon>Actinomycetes</taxon>
        <taxon>Kitasatosporales</taxon>
        <taxon>Streptomycetaceae</taxon>
        <taxon>Streptomyces</taxon>
    </lineage>
</organism>
<comment type="caution">
    <text evidence="2">The sequence shown here is derived from an EMBL/GenBank/DDBJ whole genome shotgun (WGS) entry which is preliminary data.</text>
</comment>
<evidence type="ECO:0000313" key="3">
    <source>
        <dbReference type="Proteomes" id="UP001501867"/>
    </source>
</evidence>
<feature type="transmembrane region" description="Helical" evidence="1">
    <location>
        <begin position="20"/>
        <end position="47"/>
    </location>
</feature>
<sequence>MDQEIKNAEGRRRGAGVRPVPAAGVGMPQAAVICVVLVLAAVMRLYGLPAAEVFRLLAGAAGIGVVVVFTLTAGGRGVVAAAARAVLQSGR</sequence>
<dbReference type="Proteomes" id="UP001501867">
    <property type="component" value="Unassembled WGS sequence"/>
</dbReference>
<feature type="transmembrane region" description="Helical" evidence="1">
    <location>
        <begin position="53"/>
        <end position="74"/>
    </location>
</feature>
<dbReference type="RefSeq" id="WP_344158856.1">
    <property type="nucleotide sequence ID" value="NZ_BAAABV010000015.1"/>
</dbReference>
<name>A0ABN0VEH0_9ACTN</name>
<keyword evidence="3" id="KW-1185">Reference proteome</keyword>
<keyword evidence="1" id="KW-0812">Transmembrane</keyword>
<proteinExistence type="predicted"/>
<gene>
    <name evidence="2" type="ORF">GCM10010302_32290</name>
</gene>
<keyword evidence="1" id="KW-0472">Membrane</keyword>
<accession>A0ABN0VEH0</accession>
<evidence type="ECO:0000313" key="2">
    <source>
        <dbReference type="EMBL" id="GAA0291263.1"/>
    </source>
</evidence>
<reference evidence="2 3" key="1">
    <citation type="journal article" date="2019" name="Int. J. Syst. Evol. Microbiol.">
        <title>The Global Catalogue of Microorganisms (GCM) 10K type strain sequencing project: providing services to taxonomists for standard genome sequencing and annotation.</title>
        <authorList>
            <consortium name="The Broad Institute Genomics Platform"/>
            <consortium name="The Broad Institute Genome Sequencing Center for Infectious Disease"/>
            <person name="Wu L."/>
            <person name="Ma J."/>
        </authorList>
    </citation>
    <scope>NUCLEOTIDE SEQUENCE [LARGE SCALE GENOMIC DNA]</scope>
    <source>
        <strain evidence="2 3">JCM 4505</strain>
    </source>
</reference>
<evidence type="ECO:0000256" key="1">
    <source>
        <dbReference type="SAM" id="Phobius"/>
    </source>
</evidence>
<keyword evidence="1" id="KW-1133">Transmembrane helix</keyword>